<evidence type="ECO:0000313" key="3">
    <source>
        <dbReference type="Proteomes" id="UP001499843"/>
    </source>
</evidence>
<keyword evidence="3" id="KW-1185">Reference proteome</keyword>
<dbReference type="EMBL" id="BAAAQX010000032">
    <property type="protein sequence ID" value="GAA2213405.1"/>
    <property type="molecule type" value="Genomic_DNA"/>
</dbReference>
<comment type="caution">
    <text evidence="2">The sequence shown here is derived from an EMBL/GenBank/DDBJ whole genome shotgun (WGS) entry which is preliminary data.</text>
</comment>
<accession>A0ABP5PP19</accession>
<proteinExistence type="predicted"/>
<organism evidence="2 3">
    <name type="scientific">Nonomuraea monospora</name>
    <dbReference type="NCBI Taxonomy" id="568818"/>
    <lineage>
        <taxon>Bacteria</taxon>
        <taxon>Bacillati</taxon>
        <taxon>Actinomycetota</taxon>
        <taxon>Actinomycetes</taxon>
        <taxon>Streptosporangiales</taxon>
        <taxon>Streptosporangiaceae</taxon>
        <taxon>Nonomuraea</taxon>
    </lineage>
</organism>
<dbReference type="Proteomes" id="UP001499843">
    <property type="component" value="Unassembled WGS sequence"/>
</dbReference>
<protein>
    <submittedName>
        <fullName evidence="2">Uncharacterized protein</fullName>
    </submittedName>
</protein>
<evidence type="ECO:0000256" key="1">
    <source>
        <dbReference type="SAM" id="MobiDB-lite"/>
    </source>
</evidence>
<gene>
    <name evidence="2" type="ORF">GCM10009850_088670</name>
</gene>
<evidence type="ECO:0000313" key="2">
    <source>
        <dbReference type="EMBL" id="GAA2213405.1"/>
    </source>
</evidence>
<reference evidence="3" key="1">
    <citation type="journal article" date="2019" name="Int. J. Syst. Evol. Microbiol.">
        <title>The Global Catalogue of Microorganisms (GCM) 10K type strain sequencing project: providing services to taxonomists for standard genome sequencing and annotation.</title>
        <authorList>
            <consortium name="The Broad Institute Genomics Platform"/>
            <consortium name="The Broad Institute Genome Sequencing Center for Infectious Disease"/>
            <person name="Wu L."/>
            <person name="Ma J."/>
        </authorList>
    </citation>
    <scope>NUCLEOTIDE SEQUENCE [LARGE SCALE GENOMIC DNA]</scope>
    <source>
        <strain evidence="3">JCM 16114</strain>
    </source>
</reference>
<sequence length="63" mass="6061">MATAQLNATSAAALAPATHGPDALSPAALPPAPVAPAAHGPAPTAIAMIQTTLIEPPLPHAIL</sequence>
<name>A0ABP5PP19_9ACTN</name>
<feature type="compositionally biased region" description="Low complexity" evidence="1">
    <location>
        <begin position="1"/>
        <end position="27"/>
    </location>
</feature>
<feature type="region of interest" description="Disordered" evidence="1">
    <location>
        <begin position="1"/>
        <end position="40"/>
    </location>
</feature>